<proteinExistence type="predicted"/>
<dbReference type="PhylomeDB" id="K6UJ52"/>
<evidence type="ECO:0000313" key="3">
    <source>
        <dbReference type="Proteomes" id="UP000006319"/>
    </source>
</evidence>
<dbReference type="AlphaFoldDB" id="K6UJ52"/>
<dbReference type="OMA" id="FFIMEYK"/>
<gene>
    <name evidence="2" type="ORF">PCYB_071050</name>
</gene>
<feature type="transmembrane region" description="Helical" evidence="1">
    <location>
        <begin position="44"/>
        <end position="62"/>
    </location>
</feature>
<keyword evidence="1" id="KW-0812">Transmembrane</keyword>
<name>K6UJ52_PLACD</name>
<dbReference type="GeneID" id="14691951"/>
<keyword evidence="1" id="KW-1133">Transmembrane helix</keyword>
<keyword evidence="1" id="KW-0472">Membrane</keyword>
<dbReference type="RefSeq" id="XP_004221550.1">
    <property type="nucleotide sequence ID" value="XM_004221502.1"/>
</dbReference>
<keyword evidence="3" id="KW-1185">Reference proteome</keyword>
<reference evidence="2 3" key="1">
    <citation type="journal article" date="2012" name="Nat. Genet.">
        <title>Plasmodium cynomolgi genome sequences provide insight into Plasmodium vivax and the monkey malaria clade.</title>
        <authorList>
            <person name="Tachibana S."/>
            <person name="Sullivan S.A."/>
            <person name="Kawai S."/>
            <person name="Nakamura S."/>
            <person name="Kim H.R."/>
            <person name="Goto N."/>
            <person name="Arisue N."/>
            <person name="Palacpac N.M.Q."/>
            <person name="Honma H."/>
            <person name="Yagi M."/>
            <person name="Tougan T."/>
            <person name="Katakai Y."/>
            <person name="Kaneko O."/>
            <person name="Mita T."/>
            <person name="Kita K."/>
            <person name="Yasutomi Y."/>
            <person name="Sutton P.L."/>
            <person name="Shakhbatyan R."/>
            <person name="Horii T."/>
            <person name="Yasunaga T."/>
            <person name="Barnwell J.W."/>
            <person name="Escalante A.A."/>
            <person name="Carlton J.M."/>
            <person name="Tanabe K."/>
        </authorList>
    </citation>
    <scope>NUCLEOTIDE SEQUENCE [LARGE SCALE GENOMIC DNA]</scope>
    <source>
        <strain evidence="2 3">B</strain>
    </source>
</reference>
<dbReference type="OrthoDB" id="385192at2759"/>
<sequence>MKNENHNEINIKGIDKAKCDKSDESRTVEFFTVNIIQWTSQIRVNVFFFNLKIIILTFFLYISKHFSNSSPLTPGNYSNNERHNVRFKTLRLLNENDCTNSTSKYKSASSITKKKSDKSGDSEKRTETTKSIFTSYKNLGNAFIEVDLSDEGVLLGEMNKIILQEKLMREEFSKAGDSPSNEYFALYFNDENCINRIMDLSRKSRLYRSKYLRLRYRILRHINKFLKRMKVFFIMEYKYNKNVLEEFRASNFYYFVFPYVKYHIKIFFSWFSKKNSRTKSKY</sequence>
<dbReference type="Proteomes" id="UP000006319">
    <property type="component" value="Chromosome 7"/>
</dbReference>
<accession>K6UJ52</accession>
<organism evidence="2 3">
    <name type="scientific">Plasmodium cynomolgi (strain B)</name>
    <dbReference type="NCBI Taxonomy" id="1120755"/>
    <lineage>
        <taxon>Eukaryota</taxon>
        <taxon>Sar</taxon>
        <taxon>Alveolata</taxon>
        <taxon>Apicomplexa</taxon>
        <taxon>Aconoidasida</taxon>
        <taxon>Haemosporida</taxon>
        <taxon>Plasmodiidae</taxon>
        <taxon>Plasmodium</taxon>
        <taxon>Plasmodium (Plasmodium)</taxon>
    </lineage>
</organism>
<evidence type="ECO:0000313" key="2">
    <source>
        <dbReference type="EMBL" id="GAB65603.1"/>
    </source>
</evidence>
<dbReference type="KEGG" id="pcy:PCYB_071050"/>
<protein>
    <submittedName>
        <fullName evidence="2">Uncharacterized protein</fullName>
    </submittedName>
</protein>
<dbReference type="EMBL" id="DF157099">
    <property type="protein sequence ID" value="GAB65603.1"/>
    <property type="molecule type" value="Genomic_DNA"/>
</dbReference>
<evidence type="ECO:0000256" key="1">
    <source>
        <dbReference type="SAM" id="Phobius"/>
    </source>
</evidence>
<dbReference type="VEuPathDB" id="PlasmoDB:PCYB_071050"/>